<evidence type="ECO:0000313" key="1">
    <source>
        <dbReference type="EMBL" id="MCD9644032.1"/>
    </source>
</evidence>
<comment type="caution">
    <text evidence="1">The sequence shown here is derived from an EMBL/GenBank/DDBJ whole genome shotgun (WGS) entry which is preliminary data.</text>
</comment>
<gene>
    <name evidence="1" type="ORF">HAX54_032002</name>
</gene>
<proteinExistence type="predicted"/>
<reference evidence="1 2" key="1">
    <citation type="journal article" date="2021" name="BMC Genomics">
        <title>Datura genome reveals duplications of psychoactive alkaloid biosynthetic genes and high mutation rate following tissue culture.</title>
        <authorList>
            <person name="Rajewski A."/>
            <person name="Carter-House D."/>
            <person name="Stajich J."/>
            <person name="Litt A."/>
        </authorList>
    </citation>
    <scope>NUCLEOTIDE SEQUENCE [LARGE SCALE GENOMIC DNA]</scope>
    <source>
        <strain evidence="1">AR-01</strain>
    </source>
</reference>
<keyword evidence="2" id="KW-1185">Reference proteome</keyword>
<dbReference type="EMBL" id="JACEIK010004063">
    <property type="protein sequence ID" value="MCD9644032.1"/>
    <property type="molecule type" value="Genomic_DNA"/>
</dbReference>
<evidence type="ECO:0008006" key="3">
    <source>
        <dbReference type="Google" id="ProtNLM"/>
    </source>
</evidence>
<name>A0ABS8VCJ8_DATST</name>
<evidence type="ECO:0000313" key="2">
    <source>
        <dbReference type="Proteomes" id="UP000823775"/>
    </source>
</evidence>
<organism evidence="1 2">
    <name type="scientific">Datura stramonium</name>
    <name type="common">Jimsonweed</name>
    <name type="synonym">Common thornapple</name>
    <dbReference type="NCBI Taxonomy" id="4076"/>
    <lineage>
        <taxon>Eukaryota</taxon>
        <taxon>Viridiplantae</taxon>
        <taxon>Streptophyta</taxon>
        <taxon>Embryophyta</taxon>
        <taxon>Tracheophyta</taxon>
        <taxon>Spermatophyta</taxon>
        <taxon>Magnoliopsida</taxon>
        <taxon>eudicotyledons</taxon>
        <taxon>Gunneridae</taxon>
        <taxon>Pentapetalae</taxon>
        <taxon>asterids</taxon>
        <taxon>lamiids</taxon>
        <taxon>Solanales</taxon>
        <taxon>Solanaceae</taxon>
        <taxon>Solanoideae</taxon>
        <taxon>Datureae</taxon>
        <taxon>Datura</taxon>
    </lineage>
</organism>
<protein>
    <recommendedName>
        <fullName evidence="3">Secreted protein</fullName>
    </recommendedName>
</protein>
<sequence length="135" mass="14707">MRLWHWSIVYAVVESWCGVICVDVIHDKISVTRAHQTKAQTRAQVNPQPEVVNGSQPRVAASDRVQEQVVQDAPSIVPAVVPNVALPTDVVMRLLNVLEVLVPNHGGLLVPQTTSQAQTQVQVNVAATKKPQLTP</sequence>
<accession>A0ABS8VCJ8</accession>
<dbReference type="Proteomes" id="UP000823775">
    <property type="component" value="Unassembled WGS sequence"/>
</dbReference>